<evidence type="ECO:0000313" key="2">
    <source>
        <dbReference type="Proteomes" id="UP000789702"/>
    </source>
</evidence>
<dbReference type="EMBL" id="CAJVPU010040116">
    <property type="protein sequence ID" value="CAG8738604.1"/>
    <property type="molecule type" value="Genomic_DNA"/>
</dbReference>
<organism evidence="1 2">
    <name type="scientific">Dentiscutata heterogama</name>
    <dbReference type="NCBI Taxonomy" id="1316150"/>
    <lineage>
        <taxon>Eukaryota</taxon>
        <taxon>Fungi</taxon>
        <taxon>Fungi incertae sedis</taxon>
        <taxon>Mucoromycota</taxon>
        <taxon>Glomeromycotina</taxon>
        <taxon>Glomeromycetes</taxon>
        <taxon>Diversisporales</taxon>
        <taxon>Gigasporaceae</taxon>
        <taxon>Dentiscutata</taxon>
    </lineage>
</organism>
<comment type="caution">
    <text evidence="1">The sequence shown here is derived from an EMBL/GenBank/DDBJ whole genome shotgun (WGS) entry which is preliminary data.</text>
</comment>
<accession>A0ACA9Q5K3</accession>
<keyword evidence="2" id="KW-1185">Reference proteome</keyword>
<reference evidence="1" key="1">
    <citation type="submission" date="2021-06" db="EMBL/GenBank/DDBJ databases">
        <authorList>
            <person name="Kallberg Y."/>
            <person name="Tangrot J."/>
            <person name="Rosling A."/>
        </authorList>
    </citation>
    <scope>NUCLEOTIDE SEQUENCE</scope>
    <source>
        <strain evidence="1">IL203A</strain>
    </source>
</reference>
<sequence>VSIQQKCILGLKKQLREFIEEEKKNFFHPNNSIVFKQAKFEINNCTYNINYEKIDKQLVELQTQAIVKLIDHG</sequence>
<protein>
    <submittedName>
        <fullName evidence="1">2930_t:CDS:1</fullName>
    </submittedName>
</protein>
<name>A0ACA9Q5K3_9GLOM</name>
<evidence type="ECO:0000313" key="1">
    <source>
        <dbReference type="EMBL" id="CAG8738604.1"/>
    </source>
</evidence>
<feature type="non-terminal residue" evidence="1">
    <location>
        <position position="1"/>
    </location>
</feature>
<dbReference type="Proteomes" id="UP000789702">
    <property type="component" value="Unassembled WGS sequence"/>
</dbReference>
<proteinExistence type="predicted"/>
<gene>
    <name evidence="1" type="ORF">DHETER_LOCUS13908</name>
</gene>